<dbReference type="InterPro" id="IPR039930">
    <property type="entry name" value="RALGAPB"/>
</dbReference>
<dbReference type="PANTHER" id="PTHR21344">
    <property type="entry name" value="RAL GTPASE-ACTIVATING PROTEIN SUBUNIT BETA"/>
    <property type="match status" value="1"/>
</dbReference>
<protein>
    <recommendedName>
        <fullName evidence="2">Ral GTPase-activating protein subunit alpha/beta N-terminal domain-containing protein</fullName>
    </recommendedName>
</protein>
<sequence>MTWLPFLQDEGYLPADPSTGYLRQMPLALQHTISTAMLEHLSSDAARVIKATVRSQNDLMYLMETIGISFGFSTSEYAASVKKAMDVYLLLFTPPLATQLRLFEDAAIKEACLVHALTQLSLGLEVRHDFPAGTIPHVQLIARMMDHLSKIMTAQEHHLSAPTWSAIVSLCLGMLDYVCSPQAGKLPSEIRLTVASVAFESLVRSKTRDTELWERFGARVPNTYAATAQWAVAVVAVTRAIAAISTRRALPPCIPFAWKGVVRPTRNVTNWIDYTQDDLVFLWKNLCVLINPLRLKHVDSLDVAAEAIRDSAMVLGSASYWPKSMLPGGSDDPNAELDVCSRHIPLGISTNAVLRVWGDALLHLSIGSSSKLMHHAIADLDESRARAVEGLCFIMLRRETEVHCPLPYWQCFIKMMEEVCDGTSDRLRGILLLHATPLFALDLPWPYHVVRKLSMFACEVLGELSDSAAAAANSMLDEDDEDGVSAKPNTGIEVEGEGGDGFQRVSAIREAADMQRAAIIVVTNVAIHAHMHRDTNAVVGALTALQSAAERFQSIPDVCQRSMCALTHVLQHVMGHIKDSPTIEAGDVNWAPYQAPVMTHMLDQLVLEGLSMLSAPCGTFHPQSLVIVLRCVGWNAYLLSEATLAAALGKITVFCIEACRVLDQASSPTDVETLSSLFCVAGEVIGALLENPRTSLCIKNSPEHLHNISKVIDAGFAPIKTQSMPRFQVREAAYQLLRSLEVAWWWPSCDHCSATSSGITEHHLKGLCSSIQLFALGCSRVVTVAQVDHKAIGRVGSAASWVGDADIIMIVRSRTGRRTWMAKRNVDVRERPDVEQLGSPKAMPASNAEFPSVPSFDLDGTDAFIANNDLLKEVDAQPRTRALLDAWLASSDIQQLLSEAADPLAGKYSMDSNITTISSDIGVVDNIQQAIVVARHFIHDLGFPFARFKPLSLDATTIGVLKGLDRLEERHLTDVEIVFVDDDTSTTASSTSGAALDSRAVFDGFCDSLGWSASEEIGERAAAGLKAPKDNSVVHRVFAGMRDVLQIACNSTTIEAVNKSTTTTTSRARVLWDNTTTRYDWTAMSNSPHQLLYASVCPSLRRSAHSSATLDIVVRPLVQQGLLAVQLMWPDSVCEQEVSPAMWGGPLLHNVVVTAAALPSLLREAIVYGVGRSYTTHSNVPHARSVSLQNFLHDRTPCSAAQALTHVLLPQ</sequence>
<dbReference type="Pfam" id="PF20412">
    <property type="entry name" value="RALGAPB_N"/>
    <property type="match status" value="1"/>
</dbReference>
<accession>A0A0S4JER1</accession>
<dbReference type="AlphaFoldDB" id="A0A0S4JER1"/>
<name>A0A0S4JER1_BODSA</name>
<organism evidence="3 4">
    <name type="scientific">Bodo saltans</name>
    <name type="common">Flagellated protozoan</name>
    <dbReference type="NCBI Taxonomy" id="75058"/>
    <lineage>
        <taxon>Eukaryota</taxon>
        <taxon>Discoba</taxon>
        <taxon>Euglenozoa</taxon>
        <taxon>Kinetoplastea</taxon>
        <taxon>Metakinetoplastina</taxon>
        <taxon>Eubodonida</taxon>
        <taxon>Bodonidae</taxon>
        <taxon>Bodo</taxon>
    </lineage>
</organism>
<dbReference type="VEuPathDB" id="TriTrypDB:BSAL_16405"/>
<dbReference type="PANTHER" id="PTHR21344:SF1">
    <property type="entry name" value="RAL GTPASE-ACTIVATING PROTEIN SUBUNIT BETA"/>
    <property type="match status" value="1"/>
</dbReference>
<feature type="region of interest" description="Disordered" evidence="1">
    <location>
        <begin position="475"/>
        <end position="496"/>
    </location>
</feature>
<evidence type="ECO:0000313" key="3">
    <source>
        <dbReference type="EMBL" id="CUG88610.1"/>
    </source>
</evidence>
<reference evidence="4" key="1">
    <citation type="submission" date="2015-09" db="EMBL/GenBank/DDBJ databases">
        <authorList>
            <consortium name="Pathogen Informatics"/>
        </authorList>
    </citation>
    <scope>NUCLEOTIDE SEQUENCE [LARGE SCALE GENOMIC DNA]</scope>
    <source>
        <strain evidence="4">Lake Konstanz</strain>
    </source>
</reference>
<proteinExistence type="predicted"/>
<evidence type="ECO:0000259" key="2">
    <source>
        <dbReference type="Pfam" id="PF20412"/>
    </source>
</evidence>
<dbReference type="EMBL" id="CYKH01001662">
    <property type="protein sequence ID" value="CUG88610.1"/>
    <property type="molecule type" value="Genomic_DNA"/>
</dbReference>
<dbReference type="GO" id="GO:0005096">
    <property type="term" value="F:GTPase activator activity"/>
    <property type="evidence" value="ECO:0007669"/>
    <property type="project" value="InterPro"/>
</dbReference>
<gene>
    <name evidence="3" type="ORF">BSAL_16405</name>
</gene>
<keyword evidence="4" id="KW-1185">Reference proteome</keyword>
<evidence type="ECO:0000256" key="1">
    <source>
        <dbReference type="SAM" id="MobiDB-lite"/>
    </source>
</evidence>
<feature type="domain" description="Ral GTPase-activating protein subunit alpha/beta N-terminal" evidence="2">
    <location>
        <begin position="137"/>
        <end position="242"/>
    </location>
</feature>
<dbReference type="Proteomes" id="UP000051952">
    <property type="component" value="Unassembled WGS sequence"/>
</dbReference>
<dbReference type="InterPro" id="IPR046859">
    <property type="entry name" value="RGPA/RALGAPB_N"/>
</dbReference>
<evidence type="ECO:0000313" key="4">
    <source>
        <dbReference type="Proteomes" id="UP000051952"/>
    </source>
</evidence>